<feature type="region of interest" description="Disordered" evidence="2">
    <location>
        <begin position="91"/>
        <end position="145"/>
    </location>
</feature>
<dbReference type="SMART" id="SM00355">
    <property type="entry name" value="ZnF_C2H2"/>
    <property type="match status" value="7"/>
</dbReference>
<dbReference type="InterPro" id="IPR043128">
    <property type="entry name" value="Rev_trsase/Diguanyl_cyclase"/>
</dbReference>
<keyword evidence="1" id="KW-0862">Zinc</keyword>
<keyword evidence="1" id="KW-0479">Metal-binding</keyword>
<evidence type="ECO:0000259" key="3">
    <source>
        <dbReference type="PROSITE" id="PS50157"/>
    </source>
</evidence>
<protein>
    <submittedName>
        <fullName evidence="5">Retrovirus-related Pol polyprotein from type-1 retrotransposable element R2</fullName>
    </submittedName>
</protein>
<feature type="region of interest" description="Disordered" evidence="2">
    <location>
        <begin position="528"/>
        <end position="549"/>
    </location>
</feature>
<dbReference type="GO" id="GO:0008270">
    <property type="term" value="F:zinc ion binding"/>
    <property type="evidence" value="ECO:0007669"/>
    <property type="project" value="UniProtKB-KW"/>
</dbReference>
<feature type="compositionally biased region" description="Basic residues" evidence="2">
    <location>
        <begin position="744"/>
        <end position="753"/>
    </location>
</feature>
<evidence type="ECO:0000313" key="6">
    <source>
        <dbReference type="Proteomes" id="UP000887116"/>
    </source>
</evidence>
<dbReference type="SUPFAM" id="SSF56672">
    <property type="entry name" value="DNA/RNA polymerases"/>
    <property type="match status" value="1"/>
</dbReference>
<dbReference type="EMBL" id="BMAO01035094">
    <property type="protein sequence ID" value="GFR01193.1"/>
    <property type="molecule type" value="Genomic_DNA"/>
</dbReference>
<dbReference type="InterPro" id="IPR013087">
    <property type="entry name" value="Znf_C2H2_type"/>
</dbReference>
<feature type="domain" description="Reverse transcriptase" evidence="4">
    <location>
        <begin position="966"/>
        <end position="1213"/>
    </location>
</feature>
<dbReference type="PROSITE" id="PS00028">
    <property type="entry name" value="ZINC_FINGER_C2H2_1"/>
    <property type="match status" value="3"/>
</dbReference>
<feature type="region of interest" description="Disordered" evidence="2">
    <location>
        <begin position="738"/>
        <end position="772"/>
    </location>
</feature>
<dbReference type="AlphaFoldDB" id="A0A8X6IUB9"/>
<evidence type="ECO:0000313" key="5">
    <source>
        <dbReference type="EMBL" id="GFR01193.1"/>
    </source>
</evidence>
<evidence type="ECO:0000256" key="1">
    <source>
        <dbReference type="PROSITE-ProRule" id="PRU00042"/>
    </source>
</evidence>
<gene>
    <name evidence="5" type="ORF">TNCT_567351</name>
</gene>
<dbReference type="PROSITE" id="PS50157">
    <property type="entry name" value="ZINC_FINGER_C2H2_2"/>
    <property type="match status" value="1"/>
</dbReference>
<feature type="compositionally biased region" description="Polar residues" evidence="2">
    <location>
        <begin position="109"/>
        <end position="119"/>
    </location>
</feature>
<feature type="region of interest" description="Disordered" evidence="2">
    <location>
        <begin position="311"/>
        <end position="358"/>
    </location>
</feature>
<dbReference type="InterPro" id="IPR000477">
    <property type="entry name" value="RT_dom"/>
</dbReference>
<feature type="compositionally biased region" description="Basic residues" evidence="2">
    <location>
        <begin position="335"/>
        <end position="344"/>
    </location>
</feature>
<dbReference type="PROSITE" id="PS50878">
    <property type="entry name" value="RT_POL"/>
    <property type="match status" value="1"/>
</dbReference>
<comment type="caution">
    <text evidence="5">The sequence shown here is derived from an EMBL/GenBank/DDBJ whole genome shotgun (WGS) entry which is preliminary data.</text>
</comment>
<accession>A0A8X6IUB9</accession>
<sequence>MNTASGSTISSPSPVALRTRTALADLQDALKDKKCIICGLALNDLNELRAHILSHPTGAKRRQALCFLDRLIHSPIMVSASACVPPAQTLRTSPVPVPETGSPDETFPGSETINPQTTRMDTEDTPSHSTLKTKPASPARPVFPEPKQWTDHLALRVTSTLNDQALELSVKHNLEGTEDDHPAALSSQSYIQKTEIAAKSPTKDAETQCEVDILQLLLGSQDYTELDASPQGNPLGIPVTESSPLSSNTGTVFSPITGPPRVAAFSNLRNKPRRSLHRCTKCSMAFYSPSALEAHMLEEQVLENVVKDIPQAKAPGSSDDFTQGYAETPRSGTTHTRKRRRNKRAPTNSVSDSKQDTCSSRCNRCRVTFLSRAALTEHNLCFHKKSVAQNTSTSAPKPKDCRWCADCNNYIPESISMADHIARRHNVKKAIDSRDKMHTELVGILPENITDASVPHGTATFSIASTAAPALKCQYCEASFKSPARLHSHINWHLQDAPHPREVLKVARDSVQRISRVPLLPLLPSTTSGATAGSSAAPPSLPPPSDTQTCHKCGCTTTTRKGMVYHMLQVHGVPVPKKQRPGNSQDTSVAHQNPEVVGLQMESISICTPGVIIHGQTLRYTFPIPHEVKCPVVNCKHTFRTQKWYTTNTSLKRHLTAVHRLPHLQMEPWCAHCSTRLRTAPAAHPCFKNSSLMQGGMREGTWSCADCDFVATTRNGLLNHAKTHKRARLREDIPPLLIPLDPKTRRRNKKKKLASLTTGQPGDTPPAIGLPATEDLSRDEENAIRRRERIDVLEPAALISFQEPLDLLLGTEDLQDRKDHFEALVQGLTTAIQGHFNLSRPPVVGSGSTRKGLDLLNPQLVQKAYRWNRRKCIRAITSPAGARCLIPKDDVFGFYKTIWESGGAPAERPMPEPPTRPAIVESLSQAFVLSCLQASENSSPGPDMISYRHWREVDPNCTTLTKVFNVCLKLADIPSEWKKSSTVLIHKSGPVDSLVNWRPISLSDTIYKLFTKCMTRKLSEWCETHEALSPAQKGFSPFDGVLEHNFIVSQHIEAARRLKKEKFVAWLDISNAFGSVPRQGSTTQVLTDDGPTAHIKLESGVKQGCPLSGLLFNIAIDAVLRNLQEDRDQRVVLAFADDLVLMADSAEELQDLIEATAQELNSLCLALNPSKCATMHLSGKVPVQTLPTPFHLDTIELRALADGDMYKYLGKPVGFFLQQSFNTPNVPIYRANCCGLAWGMGPRK</sequence>
<proteinExistence type="predicted"/>
<dbReference type="InterPro" id="IPR043502">
    <property type="entry name" value="DNA/RNA_pol_sf"/>
</dbReference>
<feature type="compositionally biased region" description="Polar residues" evidence="2">
    <location>
        <begin position="345"/>
        <end position="358"/>
    </location>
</feature>
<dbReference type="CDD" id="cd01650">
    <property type="entry name" value="RT_nLTR_like"/>
    <property type="match status" value="1"/>
</dbReference>
<dbReference type="Pfam" id="PF00096">
    <property type="entry name" value="zf-C2H2"/>
    <property type="match status" value="1"/>
</dbReference>
<feature type="domain" description="C2H2-type" evidence="3">
    <location>
        <begin position="471"/>
        <end position="498"/>
    </location>
</feature>
<dbReference type="GO" id="GO:0071897">
    <property type="term" value="P:DNA biosynthetic process"/>
    <property type="evidence" value="ECO:0007669"/>
    <property type="project" value="UniProtKB-ARBA"/>
</dbReference>
<keyword evidence="6" id="KW-1185">Reference proteome</keyword>
<dbReference type="Pfam" id="PF00078">
    <property type="entry name" value="RVT_1"/>
    <property type="match status" value="1"/>
</dbReference>
<organism evidence="5 6">
    <name type="scientific">Trichonephila clavata</name>
    <name type="common">Joro spider</name>
    <name type="synonym">Nephila clavata</name>
    <dbReference type="NCBI Taxonomy" id="2740835"/>
    <lineage>
        <taxon>Eukaryota</taxon>
        <taxon>Metazoa</taxon>
        <taxon>Ecdysozoa</taxon>
        <taxon>Arthropoda</taxon>
        <taxon>Chelicerata</taxon>
        <taxon>Arachnida</taxon>
        <taxon>Araneae</taxon>
        <taxon>Araneomorphae</taxon>
        <taxon>Entelegynae</taxon>
        <taxon>Araneoidea</taxon>
        <taxon>Nephilidae</taxon>
        <taxon>Trichonephila</taxon>
    </lineage>
</organism>
<keyword evidence="1" id="KW-0863">Zinc-finger</keyword>
<evidence type="ECO:0000259" key="4">
    <source>
        <dbReference type="PROSITE" id="PS50878"/>
    </source>
</evidence>
<dbReference type="Proteomes" id="UP000887116">
    <property type="component" value="Unassembled WGS sequence"/>
</dbReference>
<name>A0A8X6IUB9_TRICU</name>
<feature type="compositionally biased region" description="Low complexity" evidence="2">
    <location>
        <begin position="528"/>
        <end position="538"/>
    </location>
</feature>
<dbReference type="Gene3D" id="3.30.70.270">
    <property type="match status" value="1"/>
</dbReference>
<reference evidence="5" key="1">
    <citation type="submission" date="2020-07" db="EMBL/GenBank/DDBJ databases">
        <title>Multicomponent nature underlies the extraordinary mechanical properties of spider dragline silk.</title>
        <authorList>
            <person name="Kono N."/>
            <person name="Nakamura H."/>
            <person name="Mori M."/>
            <person name="Yoshida Y."/>
            <person name="Ohtoshi R."/>
            <person name="Malay A.D."/>
            <person name="Moran D.A.P."/>
            <person name="Tomita M."/>
            <person name="Numata K."/>
            <person name="Arakawa K."/>
        </authorList>
    </citation>
    <scope>NUCLEOTIDE SEQUENCE</scope>
</reference>
<dbReference type="PANTHER" id="PTHR19446">
    <property type="entry name" value="REVERSE TRANSCRIPTASES"/>
    <property type="match status" value="1"/>
</dbReference>
<evidence type="ECO:0000256" key="2">
    <source>
        <dbReference type="SAM" id="MobiDB-lite"/>
    </source>
</evidence>
<dbReference type="OrthoDB" id="6434034at2759"/>